<proteinExistence type="predicted"/>
<dbReference type="EMBL" id="QJKJ01005833">
    <property type="protein sequence ID" value="RDX88821.1"/>
    <property type="molecule type" value="Genomic_DNA"/>
</dbReference>
<organism evidence="2 3">
    <name type="scientific">Mucuna pruriens</name>
    <name type="common">Velvet bean</name>
    <name type="synonym">Dolichos pruriens</name>
    <dbReference type="NCBI Taxonomy" id="157652"/>
    <lineage>
        <taxon>Eukaryota</taxon>
        <taxon>Viridiplantae</taxon>
        <taxon>Streptophyta</taxon>
        <taxon>Embryophyta</taxon>
        <taxon>Tracheophyta</taxon>
        <taxon>Spermatophyta</taxon>
        <taxon>Magnoliopsida</taxon>
        <taxon>eudicotyledons</taxon>
        <taxon>Gunneridae</taxon>
        <taxon>Pentapetalae</taxon>
        <taxon>rosids</taxon>
        <taxon>fabids</taxon>
        <taxon>Fabales</taxon>
        <taxon>Fabaceae</taxon>
        <taxon>Papilionoideae</taxon>
        <taxon>50 kb inversion clade</taxon>
        <taxon>NPAAA clade</taxon>
        <taxon>indigoferoid/millettioid clade</taxon>
        <taxon>Phaseoleae</taxon>
        <taxon>Mucuna</taxon>
    </lineage>
</organism>
<dbReference type="OrthoDB" id="1747743at2759"/>
<protein>
    <submittedName>
        <fullName evidence="2">Uncharacterized protein</fullName>
    </submittedName>
</protein>
<evidence type="ECO:0000313" key="2">
    <source>
        <dbReference type="EMBL" id="RDX88821.1"/>
    </source>
</evidence>
<reference evidence="2" key="1">
    <citation type="submission" date="2018-05" db="EMBL/GenBank/DDBJ databases">
        <title>Draft genome of Mucuna pruriens seed.</title>
        <authorList>
            <person name="Nnadi N.E."/>
            <person name="Vos R."/>
            <person name="Hasami M.H."/>
            <person name="Devisetty U.K."/>
            <person name="Aguiy J.C."/>
        </authorList>
    </citation>
    <scope>NUCLEOTIDE SEQUENCE [LARGE SCALE GENOMIC DNA]</scope>
    <source>
        <strain evidence="2">JCA_2017</strain>
    </source>
</reference>
<name>A0A371GE59_MUCPR</name>
<evidence type="ECO:0000313" key="3">
    <source>
        <dbReference type="Proteomes" id="UP000257109"/>
    </source>
</evidence>
<feature type="region of interest" description="Disordered" evidence="1">
    <location>
        <begin position="63"/>
        <end position="105"/>
    </location>
</feature>
<dbReference type="AlphaFoldDB" id="A0A371GE59"/>
<comment type="caution">
    <text evidence="2">The sequence shown here is derived from an EMBL/GenBank/DDBJ whole genome shotgun (WGS) entry which is preliminary data.</text>
</comment>
<feature type="compositionally biased region" description="Basic and acidic residues" evidence="1">
    <location>
        <begin position="78"/>
        <end position="105"/>
    </location>
</feature>
<keyword evidence="3" id="KW-1185">Reference proteome</keyword>
<feature type="non-terminal residue" evidence="2">
    <location>
        <position position="1"/>
    </location>
</feature>
<gene>
    <name evidence="2" type="ORF">CR513_29529</name>
</gene>
<accession>A0A371GE59</accession>
<evidence type="ECO:0000256" key="1">
    <source>
        <dbReference type="SAM" id="MobiDB-lite"/>
    </source>
</evidence>
<dbReference type="Proteomes" id="UP000257109">
    <property type="component" value="Unassembled WGS sequence"/>
</dbReference>
<sequence>MLTLGGYGDRVVYDVVPMEALHLLLGRHWPFGKKVIHDGITNRFTFIHLGQRVILKSLSPRELNKKESKSEVKKRKERGKEKVGEKSKSVREKEQKKKKENNECKRATLDEVRKVLLAKRELLFTLPIDMPLHVSPSLNA</sequence>